<evidence type="ECO:0000313" key="3">
    <source>
        <dbReference type="EMBL" id="ETO18596.1"/>
    </source>
</evidence>
<evidence type="ECO:0000256" key="2">
    <source>
        <dbReference type="SAM" id="Phobius"/>
    </source>
</evidence>
<feature type="compositionally biased region" description="Low complexity" evidence="1">
    <location>
        <begin position="93"/>
        <end position="120"/>
    </location>
</feature>
<feature type="region of interest" description="Disordered" evidence="1">
    <location>
        <begin position="86"/>
        <end position="124"/>
    </location>
</feature>
<keyword evidence="2" id="KW-1133">Transmembrane helix</keyword>
<name>X6MXN8_RETFI</name>
<dbReference type="GO" id="GO:0003676">
    <property type="term" value="F:nucleic acid binding"/>
    <property type="evidence" value="ECO:0007669"/>
    <property type="project" value="InterPro"/>
</dbReference>
<keyword evidence="4" id="KW-1185">Reference proteome</keyword>
<dbReference type="Proteomes" id="UP000023152">
    <property type="component" value="Unassembled WGS sequence"/>
</dbReference>
<dbReference type="Gene3D" id="3.30.70.330">
    <property type="match status" value="1"/>
</dbReference>
<feature type="transmembrane region" description="Helical" evidence="2">
    <location>
        <begin position="236"/>
        <end position="256"/>
    </location>
</feature>
<feature type="transmembrane region" description="Helical" evidence="2">
    <location>
        <begin position="281"/>
        <end position="299"/>
    </location>
</feature>
<feature type="region of interest" description="Disordered" evidence="1">
    <location>
        <begin position="1"/>
        <end position="52"/>
    </location>
</feature>
<feature type="compositionally biased region" description="Basic and acidic residues" evidence="1">
    <location>
        <begin position="7"/>
        <end position="17"/>
    </location>
</feature>
<dbReference type="GO" id="GO:0045292">
    <property type="term" value="P:mRNA cis splicing, via spliceosome"/>
    <property type="evidence" value="ECO:0007669"/>
    <property type="project" value="InterPro"/>
</dbReference>
<evidence type="ECO:0000256" key="1">
    <source>
        <dbReference type="SAM" id="MobiDB-lite"/>
    </source>
</evidence>
<dbReference type="OrthoDB" id="5411533at2759"/>
<protein>
    <submittedName>
        <fullName evidence="3">SWAP/Surp domain-containing protein</fullName>
    </submittedName>
</protein>
<feature type="region of interest" description="Disordered" evidence="1">
    <location>
        <begin position="143"/>
        <end position="178"/>
    </location>
</feature>
<dbReference type="SUPFAM" id="SSF54928">
    <property type="entry name" value="RNA-binding domain, RBD"/>
    <property type="match status" value="1"/>
</dbReference>
<feature type="compositionally biased region" description="Basic residues" evidence="1">
    <location>
        <begin position="29"/>
        <end position="38"/>
    </location>
</feature>
<dbReference type="PANTHER" id="PTHR13288">
    <property type="entry name" value="SPLICING FACTOR 45 SPF45"/>
    <property type="match status" value="1"/>
</dbReference>
<keyword evidence="2" id="KW-0812">Transmembrane</keyword>
<evidence type="ECO:0000313" key="4">
    <source>
        <dbReference type="Proteomes" id="UP000023152"/>
    </source>
</evidence>
<dbReference type="EMBL" id="ASPP01014697">
    <property type="protein sequence ID" value="ETO18596.1"/>
    <property type="molecule type" value="Genomic_DNA"/>
</dbReference>
<dbReference type="GO" id="GO:0071011">
    <property type="term" value="C:precatalytic spliceosome"/>
    <property type="evidence" value="ECO:0007669"/>
    <property type="project" value="TreeGrafter"/>
</dbReference>
<dbReference type="InterPro" id="IPR012677">
    <property type="entry name" value="Nucleotide-bd_a/b_plait_sf"/>
</dbReference>
<dbReference type="AlphaFoldDB" id="X6MXN8"/>
<dbReference type="InterPro" id="IPR035979">
    <property type="entry name" value="RBD_domain_sf"/>
</dbReference>
<proteinExistence type="predicted"/>
<keyword evidence="2" id="KW-0472">Membrane</keyword>
<reference evidence="3 4" key="1">
    <citation type="journal article" date="2013" name="Curr. Biol.">
        <title>The Genome of the Foraminiferan Reticulomyxa filosa.</title>
        <authorList>
            <person name="Glockner G."/>
            <person name="Hulsmann N."/>
            <person name="Schleicher M."/>
            <person name="Noegel A.A."/>
            <person name="Eichinger L."/>
            <person name="Gallinger C."/>
            <person name="Pawlowski J."/>
            <person name="Sierra R."/>
            <person name="Euteneuer U."/>
            <person name="Pillet L."/>
            <person name="Moustafa A."/>
            <person name="Platzer M."/>
            <person name="Groth M."/>
            <person name="Szafranski K."/>
            <person name="Schliwa M."/>
        </authorList>
    </citation>
    <scope>NUCLEOTIDE SEQUENCE [LARGE SCALE GENOMIC DNA]</scope>
</reference>
<dbReference type="PANTHER" id="PTHR13288:SF8">
    <property type="entry name" value="SPLICING FACTOR 45"/>
    <property type="match status" value="1"/>
</dbReference>
<sequence length="409" mass="48109">MSYFPNDNREPPKKCENDVPMQDVVLKSALKHRGRRKRVSFDTQSKQDDGDTAKMYNRENMLGNSVWKTQFKTLEEDSKEWYEFMENEEESGGLDNDNNNNNDNNDNDNNNNNNENTNESEMNKRNKCFSSLSKEAMISKVANGECNDHPSNSLSDERCQRKSGRGDIDRKKDRDRDLSRQKDRFFHYDEDKERDRDRNRGRDKDKDKSCNWDWDKTKASDINANRYENKSTRSSLKFTSFGNLFFLSVYFSLFVLERKDGDWNGTDNFGDRHTHWSEYKSFPFLYIYIFFFFFLIQILQNTNKQIIIIIIIIINNTQNMADKNCVDSNLKTETVVECSKFGLVLECMVFKSEKQDVKPEHAVSVFVKFDSVRSASVAVQVFDGRTFDGRVVSASFFPLKRYQERDFDV</sequence>
<organism evidence="3 4">
    <name type="scientific">Reticulomyxa filosa</name>
    <dbReference type="NCBI Taxonomy" id="46433"/>
    <lineage>
        <taxon>Eukaryota</taxon>
        <taxon>Sar</taxon>
        <taxon>Rhizaria</taxon>
        <taxon>Retaria</taxon>
        <taxon>Foraminifera</taxon>
        <taxon>Monothalamids</taxon>
        <taxon>Reticulomyxidae</taxon>
        <taxon>Reticulomyxa</taxon>
    </lineage>
</organism>
<comment type="caution">
    <text evidence="3">The sequence shown here is derived from an EMBL/GenBank/DDBJ whole genome shotgun (WGS) entry which is preliminary data.</text>
</comment>
<dbReference type="InterPro" id="IPR040052">
    <property type="entry name" value="RBM17"/>
</dbReference>
<accession>X6MXN8</accession>
<feature type="compositionally biased region" description="Basic and acidic residues" evidence="1">
    <location>
        <begin position="155"/>
        <end position="178"/>
    </location>
</feature>
<gene>
    <name evidence="3" type="ORF">RFI_18674</name>
</gene>